<dbReference type="EMBL" id="JARIHO010000078">
    <property type="protein sequence ID" value="KAJ7310597.1"/>
    <property type="molecule type" value="Genomic_DNA"/>
</dbReference>
<evidence type="ECO:0000256" key="1">
    <source>
        <dbReference type="SAM" id="MobiDB-lite"/>
    </source>
</evidence>
<organism evidence="2 3">
    <name type="scientific">Mycena albidolilacea</name>
    <dbReference type="NCBI Taxonomy" id="1033008"/>
    <lineage>
        <taxon>Eukaryota</taxon>
        <taxon>Fungi</taxon>
        <taxon>Dikarya</taxon>
        <taxon>Basidiomycota</taxon>
        <taxon>Agaricomycotina</taxon>
        <taxon>Agaricomycetes</taxon>
        <taxon>Agaricomycetidae</taxon>
        <taxon>Agaricales</taxon>
        <taxon>Marasmiineae</taxon>
        <taxon>Mycenaceae</taxon>
        <taxon>Mycena</taxon>
    </lineage>
</organism>
<evidence type="ECO:0000313" key="3">
    <source>
        <dbReference type="Proteomes" id="UP001218218"/>
    </source>
</evidence>
<dbReference type="Proteomes" id="UP001218218">
    <property type="component" value="Unassembled WGS sequence"/>
</dbReference>
<protein>
    <submittedName>
        <fullName evidence="2">Uncharacterized protein</fullName>
    </submittedName>
</protein>
<sequence>MKAGGKGKQPKRFLDQSAALGLAESIAGIQEQKSQIKTEKHQVAQIGQPRPERSPRISESKAKLKETKALLAAQRSESKKARNKRRKGLKLSSSTDASSMPPAAKKSVSFA</sequence>
<dbReference type="AlphaFoldDB" id="A0AAD7EBK9"/>
<feature type="region of interest" description="Disordered" evidence="1">
    <location>
        <begin position="32"/>
        <end position="111"/>
    </location>
</feature>
<reference evidence="2" key="1">
    <citation type="submission" date="2023-03" db="EMBL/GenBank/DDBJ databases">
        <title>Massive genome expansion in bonnet fungi (Mycena s.s.) driven by repeated elements and novel gene families across ecological guilds.</title>
        <authorList>
            <consortium name="Lawrence Berkeley National Laboratory"/>
            <person name="Harder C.B."/>
            <person name="Miyauchi S."/>
            <person name="Viragh M."/>
            <person name="Kuo A."/>
            <person name="Thoen E."/>
            <person name="Andreopoulos B."/>
            <person name="Lu D."/>
            <person name="Skrede I."/>
            <person name="Drula E."/>
            <person name="Henrissat B."/>
            <person name="Morin E."/>
            <person name="Kohler A."/>
            <person name="Barry K."/>
            <person name="LaButti K."/>
            <person name="Morin E."/>
            <person name="Salamov A."/>
            <person name="Lipzen A."/>
            <person name="Mereny Z."/>
            <person name="Hegedus B."/>
            <person name="Baldrian P."/>
            <person name="Stursova M."/>
            <person name="Weitz H."/>
            <person name="Taylor A."/>
            <person name="Grigoriev I.V."/>
            <person name="Nagy L.G."/>
            <person name="Martin F."/>
            <person name="Kauserud H."/>
        </authorList>
    </citation>
    <scope>NUCLEOTIDE SEQUENCE</scope>
    <source>
        <strain evidence="2">CBHHK002</strain>
    </source>
</reference>
<comment type="caution">
    <text evidence="2">The sequence shown here is derived from an EMBL/GenBank/DDBJ whole genome shotgun (WGS) entry which is preliminary data.</text>
</comment>
<feature type="compositionally biased region" description="Basic and acidic residues" evidence="1">
    <location>
        <begin position="50"/>
        <end position="68"/>
    </location>
</feature>
<gene>
    <name evidence="2" type="ORF">DFH08DRAFT_898570</name>
</gene>
<evidence type="ECO:0000313" key="2">
    <source>
        <dbReference type="EMBL" id="KAJ7310597.1"/>
    </source>
</evidence>
<proteinExistence type="predicted"/>
<accession>A0AAD7EBK9</accession>
<keyword evidence="3" id="KW-1185">Reference proteome</keyword>
<name>A0AAD7EBK9_9AGAR</name>